<keyword evidence="3" id="KW-1185">Reference proteome</keyword>
<dbReference type="PANTHER" id="PTHR22588:SF7">
    <property type="entry name" value="VWFA DOMAIN-CONTAINING PROTEIN"/>
    <property type="match status" value="1"/>
</dbReference>
<dbReference type="Pfam" id="PF00092">
    <property type="entry name" value="VWA"/>
    <property type="match status" value="1"/>
</dbReference>
<dbReference type="InterPro" id="IPR002035">
    <property type="entry name" value="VWF_A"/>
</dbReference>
<evidence type="ECO:0000259" key="2">
    <source>
        <dbReference type="PROSITE" id="PS50234"/>
    </source>
</evidence>
<accession>A0A914X3N8</accession>
<dbReference type="AlphaFoldDB" id="A0A914X3N8"/>
<feature type="domain" description="VWFA" evidence="2">
    <location>
        <begin position="38"/>
        <end position="220"/>
    </location>
</feature>
<dbReference type="Gene3D" id="3.40.50.410">
    <property type="entry name" value="von Willebrand factor, type A domain"/>
    <property type="match status" value="1"/>
</dbReference>
<feature type="chain" id="PRO_5037432976" evidence="1">
    <location>
        <begin position="18"/>
        <end position="225"/>
    </location>
</feature>
<keyword evidence="1" id="KW-0732">Signal</keyword>
<dbReference type="Proteomes" id="UP000887566">
    <property type="component" value="Unplaced"/>
</dbReference>
<evidence type="ECO:0000256" key="1">
    <source>
        <dbReference type="SAM" id="SignalP"/>
    </source>
</evidence>
<dbReference type="InterPro" id="IPR036465">
    <property type="entry name" value="vWFA_dom_sf"/>
</dbReference>
<proteinExistence type="predicted"/>
<evidence type="ECO:0000313" key="3">
    <source>
        <dbReference type="Proteomes" id="UP000887566"/>
    </source>
</evidence>
<dbReference type="WBParaSite" id="PSAMB.scaffold652size44541.g7767.t1">
    <property type="protein sequence ID" value="PSAMB.scaffold652size44541.g7767.t1"/>
    <property type="gene ID" value="PSAMB.scaffold652size44541.g7767"/>
</dbReference>
<dbReference type="PANTHER" id="PTHR22588">
    <property type="entry name" value="VWFA DOMAIN-CONTAINING PROTEIN"/>
    <property type="match status" value="1"/>
</dbReference>
<dbReference type="SUPFAM" id="SSF53300">
    <property type="entry name" value="vWA-like"/>
    <property type="match status" value="1"/>
</dbReference>
<dbReference type="PROSITE" id="PS50234">
    <property type="entry name" value="VWFA"/>
    <property type="match status" value="1"/>
</dbReference>
<organism evidence="3 4">
    <name type="scientific">Plectus sambesii</name>
    <dbReference type="NCBI Taxonomy" id="2011161"/>
    <lineage>
        <taxon>Eukaryota</taxon>
        <taxon>Metazoa</taxon>
        <taxon>Ecdysozoa</taxon>
        <taxon>Nematoda</taxon>
        <taxon>Chromadorea</taxon>
        <taxon>Plectida</taxon>
        <taxon>Plectina</taxon>
        <taxon>Plectoidea</taxon>
        <taxon>Plectidae</taxon>
        <taxon>Plectus</taxon>
    </lineage>
</organism>
<dbReference type="InterPro" id="IPR052229">
    <property type="entry name" value="Collagen-VI/PIF"/>
</dbReference>
<sequence>MYFTIVILLATLGQSLGQTLTNQSHLSQPCTPETSFVDIVLVIDSSTSIDRAYYQAIKSFIKLWASDYSIGPNPNQVQFGFVTYALWSSTYGTFSTDSANSGILKSVIADLAYQPFNDRNMFDALTKVSNNLVSTDSNSGWRENAKHLMVVFSGDSFTGPDWRSLASNMRTKFDRVVAVGLTPNAATNQKQDLIELVGGDASNVRLIGDSSGLNNIIPWLESHAC</sequence>
<evidence type="ECO:0000313" key="4">
    <source>
        <dbReference type="WBParaSite" id="PSAMB.scaffold652size44541.g7767.t1"/>
    </source>
</evidence>
<dbReference type="SMART" id="SM00327">
    <property type="entry name" value="VWA"/>
    <property type="match status" value="1"/>
</dbReference>
<protein>
    <submittedName>
        <fullName evidence="4">VWFA domain-containing protein</fullName>
    </submittedName>
</protein>
<name>A0A914X3N8_9BILA</name>
<reference evidence="4" key="1">
    <citation type="submission" date="2022-11" db="UniProtKB">
        <authorList>
            <consortium name="WormBaseParasite"/>
        </authorList>
    </citation>
    <scope>IDENTIFICATION</scope>
</reference>
<feature type="signal peptide" evidence="1">
    <location>
        <begin position="1"/>
        <end position="17"/>
    </location>
</feature>
<dbReference type="CDD" id="cd01450">
    <property type="entry name" value="vWFA_subfamily_ECM"/>
    <property type="match status" value="1"/>
</dbReference>